<feature type="compositionally biased region" description="Pro residues" evidence="1">
    <location>
        <begin position="193"/>
        <end position="204"/>
    </location>
</feature>
<evidence type="ECO:0000256" key="1">
    <source>
        <dbReference type="SAM" id="MobiDB-lite"/>
    </source>
</evidence>
<feature type="region of interest" description="Disordered" evidence="1">
    <location>
        <begin position="1"/>
        <end position="152"/>
    </location>
</feature>
<feature type="compositionally biased region" description="Pro residues" evidence="1">
    <location>
        <begin position="134"/>
        <end position="152"/>
    </location>
</feature>
<proteinExistence type="predicted"/>
<evidence type="ECO:0000313" key="3">
    <source>
        <dbReference type="Proteomes" id="UP000298652"/>
    </source>
</evidence>
<gene>
    <name evidence="2" type="ORF">SEVIR_4G129400v2</name>
</gene>
<dbReference type="Gramene" id="TKW21594">
    <property type="protein sequence ID" value="TKW21594"/>
    <property type="gene ID" value="SEVIR_4G129400v2"/>
</dbReference>
<feature type="compositionally biased region" description="Basic and acidic residues" evidence="1">
    <location>
        <begin position="91"/>
        <end position="102"/>
    </location>
</feature>
<feature type="region of interest" description="Disordered" evidence="1">
    <location>
        <begin position="183"/>
        <end position="206"/>
    </location>
</feature>
<feature type="compositionally biased region" description="Low complexity" evidence="1">
    <location>
        <begin position="66"/>
        <end position="83"/>
    </location>
</feature>
<dbReference type="Proteomes" id="UP000298652">
    <property type="component" value="Chromosome 4"/>
</dbReference>
<evidence type="ECO:0000313" key="2">
    <source>
        <dbReference type="EMBL" id="TKW21594.1"/>
    </source>
</evidence>
<accession>A0A4U6V1E6</accession>
<reference evidence="2" key="1">
    <citation type="submission" date="2019-03" db="EMBL/GenBank/DDBJ databases">
        <title>WGS assembly of Setaria viridis.</title>
        <authorList>
            <person name="Huang P."/>
            <person name="Jenkins J."/>
            <person name="Grimwood J."/>
            <person name="Barry K."/>
            <person name="Healey A."/>
            <person name="Mamidi S."/>
            <person name="Sreedasyam A."/>
            <person name="Shu S."/>
            <person name="Feldman M."/>
            <person name="Wu J."/>
            <person name="Yu Y."/>
            <person name="Chen C."/>
            <person name="Johnson J."/>
            <person name="Rokhsar D."/>
            <person name="Baxter I."/>
            <person name="Schmutz J."/>
            <person name="Brutnell T."/>
            <person name="Kellogg E."/>
        </authorList>
    </citation>
    <scope>NUCLEOTIDE SEQUENCE [LARGE SCALE GENOMIC DNA]</scope>
</reference>
<dbReference type="AlphaFoldDB" id="A0A4U6V1E6"/>
<sequence length="240" mass="25517">MFARAPHAAWPLATGSSPAPYPRDRAGATVPNPRLRQPGLANRRPRASLPPAAHLLRPTMRRPPTREAATPSTSCVSARSPNPGRGPPLRPPDRPEAHDTLRPRPISAGERPELRLPSPMAPLANGRLARAPAAPRPYPPATGAPPRPSAPPLPYKRVKLAVSATLCHLPHLRLCFSTALPLGSRGAHTSAPPRTPTNSPPASPPLRARLRAARGLPDVASVPERHLHRHPPSFVAAAAF</sequence>
<protein>
    <submittedName>
        <fullName evidence="2">Uncharacterized protein</fullName>
    </submittedName>
</protein>
<feature type="compositionally biased region" description="Low complexity" evidence="1">
    <location>
        <begin position="121"/>
        <end position="133"/>
    </location>
</feature>
<dbReference type="EMBL" id="CM016555">
    <property type="protein sequence ID" value="TKW21594.1"/>
    <property type="molecule type" value="Genomic_DNA"/>
</dbReference>
<keyword evidence="3" id="KW-1185">Reference proteome</keyword>
<organism evidence="2 3">
    <name type="scientific">Setaria viridis</name>
    <name type="common">Green bristlegrass</name>
    <name type="synonym">Setaria italica subsp. viridis</name>
    <dbReference type="NCBI Taxonomy" id="4556"/>
    <lineage>
        <taxon>Eukaryota</taxon>
        <taxon>Viridiplantae</taxon>
        <taxon>Streptophyta</taxon>
        <taxon>Embryophyta</taxon>
        <taxon>Tracheophyta</taxon>
        <taxon>Spermatophyta</taxon>
        <taxon>Magnoliopsida</taxon>
        <taxon>Liliopsida</taxon>
        <taxon>Poales</taxon>
        <taxon>Poaceae</taxon>
        <taxon>PACMAD clade</taxon>
        <taxon>Panicoideae</taxon>
        <taxon>Panicodae</taxon>
        <taxon>Paniceae</taxon>
        <taxon>Cenchrinae</taxon>
        <taxon>Setaria</taxon>
    </lineage>
</organism>
<name>A0A4U6V1E6_SETVI</name>